<reference evidence="3" key="1">
    <citation type="submission" date="2023-07" db="EMBL/GenBank/DDBJ databases">
        <authorList>
            <person name="Pelsma A.J. K."/>
        </authorList>
    </citation>
    <scope>NUCLEOTIDE SEQUENCE</scope>
</reference>
<dbReference type="InterPro" id="IPR041685">
    <property type="entry name" value="AAA_GajA/Old/RecF-like"/>
</dbReference>
<accession>A0AA48M0P4</accession>
<feature type="domain" description="OLD protein-like TOPRIM" evidence="2">
    <location>
        <begin position="415"/>
        <end position="491"/>
    </location>
</feature>
<proteinExistence type="predicted"/>
<feature type="domain" description="Endonuclease GajA/Old nuclease/RecF-like AAA" evidence="1">
    <location>
        <begin position="242"/>
        <end position="327"/>
    </location>
</feature>
<evidence type="ECO:0000313" key="3">
    <source>
        <dbReference type="EMBL" id="CAJ0860499.1"/>
    </source>
</evidence>
<organism evidence="3">
    <name type="scientific">freshwater sediment metagenome</name>
    <dbReference type="NCBI Taxonomy" id="556182"/>
    <lineage>
        <taxon>unclassified sequences</taxon>
        <taxon>metagenomes</taxon>
        <taxon>ecological metagenomes</taxon>
    </lineage>
</organism>
<dbReference type="AlphaFoldDB" id="A0AA48M0P4"/>
<name>A0AA48M0P4_9ZZZZ</name>
<sequence>MYLDKLTLNNFRSFALSEIPLNRDLTLLVGENNGGKSNAIDAIRLLTAPLGGRRELYCETTDIRFGSAERKFELISTFAELSPAQQGRMISAANDAAISGCVFGLKYDETTGRFPVRQALWAGHQQGNPEPGCHEMIRHVYLPPLRDAKRALASGNPTRIYALLNHFLEGGDPEALAATLRRGAEAEILGKVGGAVEIGLSALTAGVRRQAASLGFANDEKLIDIARDLRFKLADHGIEPEDLRYSGHGYANLLYMATIAVELEKVNDADLTLFLVEEPEAHLHPQLQAAVLSFLDEQAEKSREPREGHQGPAGELQVIVATHSPNLSAWVESKKLVFFRSFLPAPAAPSPHPESPQPVAGVPAKIMPEIEPNPVMPVGRPRRVTRCIPLAALELEPIERRKVDRYLDVTKSALLFGGRVLLVEGIAEALLLPVMAKKIVLKDDADKLRLFRSAVFVPIDGVDFQPYVKLLLSSFDEVRIADRLVVLTDGDGGEVADGEITPGAGRKRDLEALAVGLGARDLLNVVINDYSLETELVRAGNIAVLKEAYLKIHSRSGDKWDAAVGQAGAAQAVAIQKLFETTRKGDFAQLVAEEINKGTAFTVPVYLKTAIDALVK</sequence>
<dbReference type="Gene3D" id="3.40.50.300">
    <property type="entry name" value="P-loop containing nucleotide triphosphate hydrolases"/>
    <property type="match status" value="2"/>
</dbReference>
<evidence type="ECO:0000259" key="1">
    <source>
        <dbReference type="Pfam" id="PF13175"/>
    </source>
</evidence>
<dbReference type="Pfam" id="PF20469">
    <property type="entry name" value="OLD-like_TOPRIM"/>
    <property type="match status" value="1"/>
</dbReference>
<dbReference type="SUPFAM" id="SSF52540">
    <property type="entry name" value="P-loop containing nucleoside triphosphate hydrolases"/>
    <property type="match status" value="1"/>
</dbReference>
<gene>
    <name evidence="3" type="ORF">AMST5_01308</name>
</gene>
<dbReference type="Pfam" id="PF13175">
    <property type="entry name" value="AAA_15"/>
    <property type="match status" value="2"/>
</dbReference>
<protein>
    <recommendedName>
        <fullName evidence="4">ATP-dependent endonuclease</fullName>
    </recommendedName>
</protein>
<dbReference type="PANTHER" id="PTHR43581">
    <property type="entry name" value="ATP/GTP PHOSPHATASE"/>
    <property type="match status" value="1"/>
</dbReference>
<dbReference type="InterPro" id="IPR051396">
    <property type="entry name" value="Bact_Antivir_Def_Nuclease"/>
</dbReference>
<dbReference type="InterPro" id="IPR034139">
    <property type="entry name" value="TOPRIM_OLD"/>
</dbReference>
<dbReference type="PANTHER" id="PTHR43581:SF4">
    <property type="entry name" value="ATP_GTP PHOSPHATASE"/>
    <property type="match status" value="1"/>
</dbReference>
<dbReference type="CDD" id="cd01026">
    <property type="entry name" value="TOPRIM_OLD"/>
    <property type="match status" value="1"/>
</dbReference>
<feature type="domain" description="Endonuclease GajA/Old nuclease/RecF-like AAA" evidence="1">
    <location>
        <begin position="1"/>
        <end position="48"/>
    </location>
</feature>
<dbReference type="InterPro" id="IPR027417">
    <property type="entry name" value="P-loop_NTPase"/>
</dbReference>
<dbReference type="EMBL" id="OY288114">
    <property type="protein sequence ID" value="CAJ0860499.1"/>
    <property type="molecule type" value="Genomic_DNA"/>
</dbReference>
<evidence type="ECO:0008006" key="4">
    <source>
        <dbReference type="Google" id="ProtNLM"/>
    </source>
</evidence>
<evidence type="ECO:0000259" key="2">
    <source>
        <dbReference type="Pfam" id="PF20469"/>
    </source>
</evidence>